<feature type="domain" description="Glycosyltransferase 2-like" evidence="1">
    <location>
        <begin position="5"/>
        <end position="129"/>
    </location>
</feature>
<gene>
    <name evidence="2" type="ORF">FNH04_22585</name>
</gene>
<accession>A0A5N8W527</accession>
<reference evidence="2 3" key="1">
    <citation type="submission" date="2019-07" db="EMBL/GenBank/DDBJ databases">
        <title>New species of Amycolatopsis and Streptomyces.</title>
        <authorList>
            <person name="Duangmal K."/>
            <person name="Teo W.F.A."/>
            <person name="Lipun K."/>
        </authorList>
    </citation>
    <scope>NUCLEOTIDE SEQUENCE [LARGE SCALE GENOMIC DNA]</scope>
    <source>
        <strain evidence="2 3">TISTR 2346</strain>
    </source>
</reference>
<dbReference type="InterPro" id="IPR001173">
    <property type="entry name" value="Glyco_trans_2-like"/>
</dbReference>
<dbReference type="PANTHER" id="PTHR43685">
    <property type="entry name" value="GLYCOSYLTRANSFERASE"/>
    <property type="match status" value="1"/>
</dbReference>
<dbReference type="Gene3D" id="3.90.550.10">
    <property type="entry name" value="Spore Coat Polysaccharide Biosynthesis Protein SpsA, Chain A"/>
    <property type="match status" value="1"/>
</dbReference>
<organism evidence="2 3">
    <name type="scientific">Streptomyces phyllanthi</name>
    <dbReference type="NCBI Taxonomy" id="1803180"/>
    <lineage>
        <taxon>Bacteria</taxon>
        <taxon>Bacillati</taxon>
        <taxon>Actinomycetota</taxon>
        <taxon>Actinomycetes</taxon>
        <taxon>Kitasatosporales</taxon>
        <taxon>Streptomycetaceae</taxon>
        <taxon>Streptomyces</taxon>
    </lineage>
</organism>
<dbReference type="PANTHER" id="PTHR43685:SF11">
    <property type="entry name" value="GLYCOSYLTRANSFERASE TAGX-RELATED"/>
    <property type="match status" value="1"/>
</dbReference>
<dbReference type="Pfam" id="PF00535">
    <property type="entry name" value="Glycos_transf_2"/>
    <property type="match status" value="1"/>
</dbReference>
<keyword evidence="2" id="KW-0808">Transferase</keyword>
<evidence type="ECO:0000313" key="2">
    <source>
        <dbReference type="EMBL" id="MPY42587.1"/>
    </source>
</evidence>
<dbReference type="RefSeq" id="WP_322723551.1">
    <property type="nucleotide sequence ID" value="NZ_BAABEQ010000023.1"/>
</dbReference>
<dbReference type="EMBL" id="VJZE01000162">
    <property type="protein sequence ID" value="MPY42587.1"/>
    <property type="molecule type" value="Genomic_DNA"/>
</dbReference>
<dbReference type="InterPro" id="IPR050834">
    <property type="entry name" value="Glycosyltransf_2"/>
</dbReference>
<keyword evidence="3" id="KW-1185">Reference proteome</keyword>
<dbReference type="InterPro" id="IPR029044">
    <property type="entry name" value="Nucleotide-diphossugar_trans"/>
</dbReference>
<evidence type="ECO:0000259" key="1">
    <source>
        <dbReference type="Pfam" id="PF00535"/>
    </source>
</evidence>
<sequence length="330" mass="37172">MLNASVIVPFHNVQAFAQDTLRSLMRNARDDREFILVDDCSTDATPQLLERAAERLPNARIIRHESNLGIACARNTGIDAARGEYLTFLDGDDWYGPGYLDGLTAAMGRLGCDFVRADHVRVTGRERTVARVAAPRREVPLSARDCIGPADRGTMVDYVFVWAGMFHRRLFEDGANRFAPELRTAEDRLWTWRMHLAAESVAVTGELGVFYRRGVKTSLTQVGDDRQLDFIPAHDAMLRTVLADDEAERFLPKALRTYCALIAFHLTNADRLEPGLARRLRQESAAALRRMPQAALDEVLEGMDGRRRQLLQRLLTGQRRRLSARRGKAA</sequence>
<dbReference type="CDD" id="cd00761">
    <property type="entry name" value="Glyco_tranf_GTA_type"/>
    <property type="match status" value="1"/>
</dbReference>
<proteinExistence type="predicted"/>
<dbReference type="Proteomes" id="UP000326979">
    <property type="component" value="Unassembled WGS sequence"/>
</dbReference>
<dbReference type="AlphaFoldDB" id="A0A5N8W527"/>
<comment type="caution">
    <text evidence="2">The sequence shown here is derived from an EMBL/GenBank/DDBJ whole genome shotgun (WGS) entry which is preliminary data.</text>
</comment>
<dbReference type="GO" id="GO:0016740">
    <property type="term" value="F:transferase activity"/>
    <property type="evidence" value="ECO:0007669"/>
    <property type="project" value="UniProtKB-KW"/>
</dbReference>
<evidence type="ECO:0000313" key="3">
    <source>
        <dbReference type="Proteomes" id="UP000326979"/>
    </source>
</evidence>
<name>A0A5N8W527_9ACTN</name>
<protein>
    <submittedName>
        <fullName evidence="2">Glycosyltransferase family 2 protein</fullName>
    </submittedName>
</protein>
<dbReference type="SUPFAM" id="SSF53448">
    <property type="entry name" value="Nucleotide-diphospho-sugar transferases"/>
    <property type="match status" value="1"/>
</dbReference>